<accession>G2PH09</accession>
<evidence type="ECO:0000313" key="12">
    <source>
        <dbReference type="Proteomes" id="UP000008703"/>
    </source>
</evidence>
<dbReference type="InterPro" id="IPR000891">
    <property type="entry name" value="PYR_CT"/>
</dbReference>
<protein>
    <recommendedName>
        <fullName evidence="3">2-isopropylmalate synthase</fullName>
        <ecNumber evidence="3">2.3.3.13</ecNumber>
    </recommendedName>
</protein>
<dbReference type="EC" id="2.3.3.13" evidence="3"/>
<dbReference type="PROSITE" id="PS50991">
    <property type="entry name" value="PYR_CT"/>
    <property type="match status" value="1"/>
</dbReference>
<dbReference type="PANTHER" id="PTHR10277:SF9">
    <property type="entry name" value="2-ISOPROPYLMALATE SYNTHASE 1, CHLOROPLASTIC-RELATED"/>
    <property type="match status" value="1"/>
</dbReference>
<reference evidence="11" key="1">
    <citation type="submission" date="2011-08" db="EMBL/GenBank/DDBJ databases">
        <title>Complete sequence of plasmid 1 of Streptomyces violaceusniger Tu 4113.</title>
        <authorList>
            <consortium name="US DOE Joint Genome Institute"/>
            <person name="Lucas S."/>
            <person name="Han J."/>
            <person name="Lapidus A."/>
            <person name="Cheng J.-F."/>
            <person name="Goodwin L."/>
            <person name="Pitluck S."/>
            <person name="Peters L."/>
            <person name="Ivanova N."/>
            <person name="Daligault H."/>
            <person name="Detter J.C."/>
            <person name="Han C."/>
            <person name="Tapia R."/>
            <person name="Land M."/>
            <person name="Hauser L."/>
            <person name="Kyrpides N."/>
            <person name="Ivanova N."/>
            <person name="Pagani I."/>
            <person name="Hagen A."/>
            <person name="Katz L."/>
            <person name="Fiedler H.-P."/>
            <person name="Keasling J."/>
            <person name="Fortman J."/>
            <person name="Woyke T."/>
        </authorList>
    </citation>
    <scope>NUCLEOTIDE SEQUENCE [LARGE SCALE GENOMIC DNA]</scope>
    <source>
        <strain evidence="11">Tu 4113</strain>
        <plasmid evidence="11">pSTRVI01</plasmid>
    </source>
</reference>
<dbReference type="AlphaFoldDB" id="G2PH09"/>
<sequence length="403" mass="43305">MTSNSHVFARRLRVFDSTLRDGEQAPGNAMNPEQKLELALAIEATGVDTIEAGFPSSSPSDFEATKLIAQALTTAKVATLNRAVRADIQLAAEAGGIDHQIQIMATGSDVHLEHKRGITRAEGLKEIVDSVRFARELGFTDITLGIEDASRGSDDLLRPMIEAGVAEGARTVALADTTGCLIPSEFGAQVTRVRSWIHDDIILSIHCHQDLGLSLANALAGIDAGADEVQSTLAGIGERAGNTPLEELAAVLLYKAEQLGVTSRLRTEKLYDAYLILSRIIGLPTPRNKAVFGENSFATQAGIHQAGMLRNPVTYEYVEPHRFGRERGILIGRHSGRNVIRNTLDQMGLGVESELLDAIYDTYIASREDGTCIELGELRHIITERLGHATASAAPSDLAVTAP</sequence>
<evidence type="ECO:0000256" key="1">
    <source>
        <dbReference type="ARBA" id="ARBA00004689"/>
    </source>
</evidence>
<dbReference type="Gene3D" id="1.10.238.260">
    <property type="match status" value="1"/>
</dbReference>
<keyword evidence="7" id="KW-0464">Manganese</keyword>
<keyword evidence="5" id="KW-0028">Amino-acid biosynthesis</keyword>
<dbReference type="SUPFAM" id="SSF51569">
    <property type="entry name" value="Aldolase"/>
    <property type="match status" value="1"/>
</dbReference>
<dbReference type="EMBL" id="CP002995">
    <property type="protein sequence ID" value="AEM88583.1"/>
    <property type="molecule type" value="Genomic_DNA"/>
</dbReference>
<keyword evidence="4" id="KW-0432">Leucine biosynthesis</keyword>
<geneLocation type="plasmid" evidence="11 12">
    <name>pSTRVI01</name>
</geneLocation>
<keyword evidence="11" id="KW-0670">Pyruvate</keyword>
<organism evidence="11 12">
    <name type="scientific">Streptomyces violaceusniger (strain Tu 4113)</name>
    <dbReference type="NCBI Taxonomy" id="653045"/>
    <lineage>
        <taxon>Bacteria</taxon>
        <taxon>Bacillati</taxon>
        <taxon>Actinomycetota</taxon>
        <taxon>Actinomycetes</taxon>
        <taxon>Kitasatosporales</taxon>
        <taxon>Streptomycetaceae</taxon>
        <taxon>Streptomyces</taxon>
        <taxon>Streptomyces violaceusniger group</taxon>
    </lineage>
</organism>
<evidence type="ECO:0000256" key="4">
    <source>
        <dbReference type="ARBA" id="ARBA00022430"/>
    </source>
</evidence>
<evidence type="ECO:0000256" key="7">
    <source>
        <dbReference type="ARBA" id="ARBA00023211"/>
    </source>
</evidence>
<dbReference type="KEGG" id="svl:Strvi_9305"/>
<feature type="domain" description="Pyruvate carboxyltransferase" evidence="10">
    <location>
        <begin position="12"/>
        <end position="271"/>
    </location>
</feature>
<evidence type="ECO:0000313" key="11">
    <source>
        <dbReference type="EMBL" id="AEM88583.1"/>
    </source>
</evidence>
<keyword evidence="12" id="KW-1185">Reference proteome</keyword>
<gene>
    <name evidence="11" type="ORF">Strvi_9305</name>
</gene>
<keyword evidence="6 9" id="KW-0808">Transferase</keyword>
<dbReference type="InterPro" id="IPR013785">
    <property type="entry name" value="Aldolase_TIM"/>
</dbReference>
<keyword evidence="8" id="KW-0100">Branched-chain amino acid biosynthesis</keyword>
<name>G2PH09_STRV4</name>
<dbReference type="HOGENOM" id="CLU_022158_4_0_11"/>
<dbReference type="InterPro" id="IPR002034">
    <property type="entry name" value="AIPM/Hcit_synth_CS"/>
</dbReference>
<evidence type="ECO:0000256" key="5">
    <source>
        <dbReference type="ARBA" id="ARBA00022605"/>
    </source>
</evidence>
<comment type="similarity">
    <text evidence="2">Belongs to the alpha-IPM synthase/homocitrate synthase family. LeuA type 1 subfamily.</text>
</comment>
<dbReference type="Proteomes" id="UP000008703">
    <property type="component" value="Plasmid pSTRVI01"/>
</dbReference>
<evidence type="ECO:0000256" key="8">
    <source>
        <dbReference type="ARBA" id="ARBA00023304"/>
    </source>
</evidence>
<dbReference type="InterPro" id="IPR054691">
    <property type="entry name" value="LeuA/HCS_post-cat"/>
</dbReference>
<dbReference type="PANTHER" id="PTHR10277">
    <property type="entry name" value="HOMOCITRATE SYNTHASE-RELATED"/>
    <property type="match status" value="1"/>
</dbReference>
<dbReference type="Gene3D" id="3.20.20.70">
    <property type="entry name" value="Aldolase class I"/>
    <property type="match status" value="1"/>
</dbReference>
<dbReference type="InterPro" id="IPR050073">
    <property type="entry name" value="2-IPM_HCS-like"/>
</dbReference>
<evidence type="ECO:0000256" key="2">
    <source>
        <dbReference type="ARBA" id="ARBA00009396"/>
    </source>
</evidence>
<dbReference type="Pfam" id="PF00682">
    <property type="entry name" value="HMGL-like"/>
    <property type="match status" value="1"/>
</dbReference>
<dbReference type="GO" id="GO:0009098">
    <property type="term" value="P:L-leucine biosynthetic process"/>
    <property type="evidence" value="ECO:0007669"/>
    <property type="project" value="UniProtKB-KW"/>
</dbReference>
<evidence type="ECO:0000256" key="9">
    <source>
        <dbReference type="RuleBase" id="RU003523"/>
    </source>
</evidence>
<evidence type="ECO:0000256" key="3">
    <source>
        <dbReference type="ARBA" id="ARBA00012973"/>
    </source>
</evidence>
<keyword evidence="11" id="KW-0614">Plasmid</keyword>
<evidence type="ECO:0000256" key="6">
    <source>
        <dbReference type="ARBA" id="ARBA00022679"/>
    </source>
</evidence>
<comment type="pathway">
    <text evidence="1">Amino-acid biosynthesis; L-leucine biosynthesis; L-leucine from 3-methyl-2-oxobutanoate: step 1/4.</text>
</comment>
<proteinExistence type="inferred from homology"/>
<dbReference type="PROSITE" id="PS00815">
    <property type="entry name" value="AIPM_HOMOCIT_SYNTH_1"/>
    <property type="match status" value="1"/>
</dbReference>
<evidence type="ECO:0000259" key="10">
    <source>
        <dbReference type="PROSITE" id="PS50991"/>
    </source>
</evidence>
<dbReference type="GO" id="GO:0003852">
    <property type="term" value="F:2-isopropylmalate synthase activity"/>
    <property type="evidence" value="ECO:0007669"/>
    <property type="project" value="UniProtKB-EC"/>
</dbReference>
<dbReference type="Pfam" id="PF22617">
    <property type="entry name" value="HCS_D2"/>
    <property type="match status" value="1"/>
</dbReference>